<feature type="compositionally biased region" description="Pro residues" evidence="1">
    <location>
        <begin position="167"/>
        <end position="180"/>
    </location>
</feature>
<organism evidence="2 3">
    <name type="scientific">Meganyctiphanes norvegica</name>
    <name type="common">Northern krill</name>
    <name type="synonym">Thysanopoda norvegica</name>
    <dbReference type="NCBI Taxonomy" id="48144"/>
    <lineage>
        <taxon>Eukaryota</taxon>
        <taxon>Metazoa</taxon>
        <taxon>Ecdysozoa</taxon>
        <taxon>Arthropoda</taxon>
        <taxon>Crustacea</taxon>
        <taxon>Multicrustacea</taxon>
        <taxon>Malacostraca</taxon>
        <taxon>Eumalacostraca</taxon>
        <taxon>Eucarida</taxon>
        <taxon>Euphausiacea</taxon>
        <taxon>Euphausiidae</taxon>
        <taxon>Meganyctiphanes</taxon>
    </lineage>
</organism>
<reference evidence="2 3" key="1">
    <citation type="submission" date="2024-05" db="EMBL/GenBank/DDBJ databases">
        <authorList>
            <person name="Wallberg A."/>
        </authorList>
    </citation>
    <scope>NUCLEOTIDE SEQUENCE [LARGE SCALE GENOMIC DNA]</scope>
</reference>
<proteinExistence type="predicted"/>
<feature type="compositionally biased region" description="Low complexity" evidence="1">
    <location>
        <begin position="17"/>
        <end position="43"/>
    </location>
</feature>
<comment type="caution">
    <text evidence="2">The sequence shown here is derived from an EMBL/GenBank/DDBJ whole genome shotgun (WGS) entry which is preliminary data.</text>
</comment>
<feature type="region of interest" description="Disordered" evidence="1">
    <location>
        <begin position="99"/>
        <end position="189"/>
    </location>
</feature>
<evidence type="ECO:0000256" key="1">
    <source>
        <dbReference type="SAM" id="MobiDB-lite"/>
    </source>
</evidence>
<feature type="compositionally biased region" description="Low complexity" evidence="1">
    <location>
        <begin position="124"/>
        <end position="147"/>
    </location>
</feature>
<name>A0AAV2Q1H4_MEGNR</name>
<dbReference type="EMBL" id="CAXKWB010002301">
    <property type="protein sequence ID" value="CAL4066558.1"/>
    <property type="molecule type" value="Genomic_DNA"/>
</dbReference>
<evidence type="ECO:0000313" key="2">
    <source>
        <dbReference type="EMBL" id="CAL4066558.1"/>
    </source>
</evidence>
<gene>
    <name evidence="2" type="ORF">MNOR_LOCUS5805</name>
</gene>
<evidence type="ECO:0000313" key="3">
    <source>
        <dbReference type="Proteomes" id="UP001497623"/>
    </source>
</evidence>
<dbReference type="Proteomes" id="UP001497623">
    <property type="component" value="Unassembled WGS sequence"/>
</dbReference>
<sequence>SRSTLRVGSPVPTELETNNNSINASTNNIIGRMRSDSPDGSSSDGRRSGSRNGLYAKNPTATVVPNSHLHQRQSHHGSNDGTLNGTLRSLATTVSIDSLRATHQGHPTRTPLPFGYNNADEEMPSTGSSSMASSSSGSPQSYRESPSLGGARAMGGMPNNKVGPAPTTSPGPPAPPPTTPAPHTLTPYHEVNMGGPITNGVAWPKGSVPRRVKKLSWEDELSSHVELDPEVSVEPIMTSNDGNELTVYF</sequence>
<feature type="non-terminal residue" evidence="2">
    <location>
        <position position="1"/>
    </location>
</feature>
<keyword evidence="3" id="KW-1185">Reference proteome</keyword>
<feature type="region of interest" description="Disordered" evidence="1">
    <location>
        <begin position="1"/>
        <end position="59"/>
    </location>
</feature>
<accession>A0AAV2Q1H4</accession>
<protein>
    <submittedName>
        <fullName evidence="2">Uncharacterized protein</fullName>
    </submittedName>
</protein>
<dbReference type="AlphaFoldDB" id="A0AAV2Q1H4"/>